<gene>
    <name evidence="1" type="ordered locus">Gbro_1445</name>
</gene>
<evidence type="ECO:0000313" key="2">
    <source>
        <dbReference type="Proteomes" id="UP000001219"/>
    </source>
</evidence>
<dbReference type="InterPro" id="IPR043519">
    <property type="entry name" value="NT_sf"/>
</dbReference>
<name>D0L6G9_GORB4</name>
<dbReference type="HOGENOM" id="CLU_1044947_0_0_11"/>
<sequence length="266" mass="30928">MTSSHREDVEERVRAEICRSPDIYSAILVGSQSKKNSDNLSDLDYFLFTKDIDRWDRERVRELFLSSRLNPHLIYWNGLSKFHSIVDGFGVDFSVLHISRQDDIRRWPTLFYELEGIIKDPDQTIRRNTLNRESSPRAGIDNTLDGLIYHLMNVSIQLRRGEFINARCRLTGVVEALLCYLEDRTLGQPNFREPSRRYESRDSANRDLVSRLAFSASPMQIIDGCRHVVDWIEFASQGTISSNNRTALRIVERHLQEAHQQCDTLP</sequence>
<dbReference type="KEGG" id="gbr:Gbro_1445"/>
<proteinExistence type="predicted"/>
<dbReference type="AlphaFoldDB" id="D0L6G9"/>
<dbReference type="EMBL" id="CP001802">
    <property type="protein sequence ID" value="ACY20726.1"/>
    <property type="molecule type" value="Genomic_DNA"/>
</dbReference>
<keyword evidence="2" id="KW-1185">Reference proteome</keyword>
<evidence type="ECO:0000313" key="1">
    <source>
        <dbReference type="EMBL" id="ACY20726.1"/>
    </source>
</evidence>
<protein>
    <submittedName>
        <fullName evidence="1">Uncharacterized protein</fullName>
    </submittedName>
</protein>
<organism evidence="1 2">
    <name type="scientific">Gordonia bronchialis (strain ATCC 25592 / DSM 43247 / BCRC 13721 / JCM 3198 / KCTC 3076 / NBRC 16047 / NCTC 10667)</name>
    <name type="common">Rhodococcus bronchialis</name>
    <dbReference type="NCBI Taxonomy" id="526226"/>
    <lineage>
        <taxon>Bacteria</taxon>
        <taxon>Bacillati</taxon>
        <taxon>Actinomycetota</taxon>
        <taxon>Actinomycetes</taxon>
        <taxon>Mycobacteriales</taxon>
        <taxon>Gordoniaceae</taxon>
        <taxon>Gordonia</taxon>
    </lineage>
</organism>
<reference evidence="2" key="1">
    <citation type="submission" date="2009-10" db="EMBL/GenBank/DDBJ databases">
        <title>The complete chromosome of Gordonia bronchialis DSM 43247.</title>
        <authorList>
            <consortium name="US DOE Joint Genome Institute (JGI-PGF)"/>
            <person name="Lucas S."/>
            <person name="Copeland A."/>
            <person name="Lapidus A."/>
            <person name="Glavina del Rio T."/>
            <person name="Dalin E."/>
            <person name="Tice H."/>
            <person name="Bruce D."/>
            <person name="Goodwin L."/>
            <person name="Pitluck S."/>
            <person name="Kyrpides N."/>
            <person name="Mavromatis K."/>
            <person name="Ivanova N."/>
            <person name="Ovchinnikova G."/>
            <person name="Saunders E."/>
            <person name="Brettin T."/>
            <person name="Detter J.C."/>
            <person name="Han C."/>
            <person name="Larimer F."/>
            <person name="Land M."/>
            <person name="Hauser L."/>
            <person name="Markowitz V."/>
            <person name="Cheng J.-F."/>
            <person name="Hugenholtz P."/>
            <person name="Woyke T."/>
            <person name="Wu D."/>
            <person name="Jando M."/>
            <person name="Schneider S."/>
            <person name="Goeker M."/>
            <person name="Klenk H.-P."/>
            <person name="Eisen J.A."/>
        </authorList>
    </citation>
    <scope>NUCLEOTIDE SEQUENCE [LARGE SCALE GENOMIC DNA]</scope>
    <source>
        <strain evidence="2">ATCC 25592 / DSM 43247 / BCRC 13721 / JCM 3198 / KCTC 3076 / NBRC 16047 / NCTC 10667</strain>
    </source>
</reference>
<dbReference type="SUPFAM" id="SSF81301">
    <property type="entry name" value="Nucleotidyltransferase"/>
    <property type="match status" value="1"/>
</dbReference>
<reference evidence="1 2" key="2">
    <citation type="journal article" date="2010" name="Stand. Genomic Sci.">
        <title>Complete genome sequence of Gordonia bronchialis type strain (3410).</title>
        <authorList>
            <person name="Ivanova N."/>
            <person name="Sikorski J."/>
            <person name="Jando M."/>
            <person name="Lapidus A."/>
            <person name="Nolan M."/>
            <person name="Lucas S."/>
            <person name="Del Rio T.G."/>
            <person name="Tice H."/>
            <person name="Copeland A."/>
            <person name="Cheng J.F."/>
            <person name="Chen F."/>
            <person name="Bruce D."/>
            <person name="Goodwin L."/>
            <person name="Pitluck S."/>
            <person name="Mavromatis K."/>
            <person name="Ovchinnikova G."/>
            <person name="Pati A."/>
            <person name="Chen A."/>
            <person name="Palaniappan K."/>
            <person name="Land M."/>
            <person name="Hauser L."/>
            <person name="Chang Y.J."/>
            <person name="Jeffries C.D."/>
            <person name="Chain P."/>
            <person name="Saunders E."/>
            <person name="Han C."/>
            <person name="Detter J.C."/>
            <person name="Brettin T."/>
            <person name="Rohde M."/>
            <person name="Goker M."/>
            <person name="Bristow J."/>
            <person name="Eisen J.A."/>
            <person name="Markowitz V."/>
            <person name="Hugenholtz P."/>
            <person name="Klenk H.P."/>
            <person name="Kyrpides N.C."/>
        </authorList>
    </citation>
    <scope>NUCLEOTIDE SEQUENCE [LARGE SCALE GENOMIC DNA]</scope>
    <source>
        <strain evidence="2">ATCC 25592 / DSM 43247 / BCRC 13721 / JCM 3198 / KCTC 3076 / NBRC 16047 / NCTC 10667</strain>
    </source>
</reference>
<dbReference type="Proteomes" id="UP000001219">
    <property type="component" value="Chromosome"/>
</dbReference>
<dbReference type="Gene3D" id="3.30.460.10">
    <property type="entry name" value="Beta Polymerase, domain 2"/>
    <property type="match status" value="1"/>
</dbReference>
<accession>D0L6G9</accession>